<comment type="caution">
    <text evidence="2">The sequence shown here is derived from an EMBL/GenBank/DDBJ whole genome shotgun (WGS) entry which is preliminary data.</text>
</comment>
<reference evidence="3" key="1">
    <citation type="submission" date="2017-09" db="EMBL/GenBank/DDBJ databases">
        <title>Depth-based differentiation of microbial function through sediment-hosted aquifers and enrichment of novel symbionts in the deep terrestrial subsurface.</title>
        <authorList>
            <person name="Probst A.J."/>
            <person name="Ladd B."/>
            <person name="Jarett J.K."/>
            <person name="Geller-Mcgrath D.E."/>
            <person name="Sieber C.M.K."/>
            <person name="Emerson J.B."/>
            <person name="Anantharaman K."/>
            <person name="Thomas B.C."/>
            <person name="Malmstrom R."/>
            <person name="Stieglmeier M."/>
            <person name="Klingl A."/>
            <person name="Woyke T."/>
            <person name="Ryan C.M."/>
            <person name="Banfield J.F."/>
        </authorList>
    </citation>
    <scope>NUCLEOTIDE SEQUENCE [LARGE SCALE GENOMIC DNA]</scope>
</reference>
<keyword evidence="2" id="KW-0378">Hydrolase</keyword>
<dbReference type="PANTHER" id="PTHR43736:SF1">
    <property type="entry name" value="DIHYDRONEOPTERIN TRIPHOSPHATE DIPHOSPHATASE"/>
    <property type="match status" value="1"/>
</dbReference>
<feature type="domain" description="Nudix hydrolase" evidence="1">
    <location>
        <begin position="6"/>
        <end position="140"/>
    </location>
</feature>
<name>A0A2H0UN30_9BACT</name>
<evidence type="ECO:0000313" key="2">
    <source>
        <dbReference type="EMBL" id="PIR87827.1"/>
    </source>
</evidence>
<gene>
    <name evidence="2" type="ORF">COU10_02470</name>
</gene>
<dbReference type="GO" id="GO:0016787">
    <property type="term" value="F:hydrolase activity"/>
    <property type="evidence" value="ECO:0007669"/>
    <property type="project" value="UniProtKB-KW"/>
</dbReference>
<dbReference type="InterPro" id="IPR000086">
    <property type="entry name" value="NUDIX_hydrolase_dom"/>
</dbReference>
<sequence length="143" mass="16437">MKKGIDFIGVCVVYFCHDGAGKFVMAKRSQNARDEHGRWDIGGGGIEHGESVTETLKKEIMEEYCADILNQEFLGYRDVHRIHNGEITHWIALDFKILVDPNKVKIGEPHKFDDIGWFSLEDYPENCHSQFGEFVRRHGEKLG</sequence>
<proteinExistence type="predicted"/>
<dbReference type="PANTHER" id="PTHR43736">
    <property type="entry name" value="ADP-RIBOSE PYROPHOSPHATASE"/>
    <property type="match status" value="1"/>
</dbReference>
<accession>A0A2H0UN30</accession>
<dbReference type="Pfam" id="PF00293">
    <property type="entry name" value="NUDIX"/>
    <property type="match status" value="1"/>
</dbReference>
<evidence type="ECO:0000259" key="1">
    <source>
        <dbReference type="PROSITE" id="PS51462"/>
    </source>
</evidence>
<dbReference type="Proteomes" id="UP000230903">
    <property type="component" value="Unassembled WGS sequence"/>
</dbReference>
<evidence type="ECO:0000313" key="3">
    <source>
        <dbReference type="Proteomes" id="UP000230903"/>
    </source>
</evidence>
<dbReference type="EMBL" id="PFBC01000039">
    <property type="protein sequence ID" value="PIR87827.1"/>
    <property type="molecule type" value="Genomic_DNA"/>
</dbReference>
<protein>
    <submittedName>
        <fullName evidence="2">RNA pyrophosphohydrolase</fullName>
    </submittedName>
</protein>
<dbReference type="SUPFAM" id="SSF55811">
    <property type="entry name" value="Nudix"/>
    <property type="match status" value="1"/>
</dbReference>
<dbReference type="Gene3D" id="3.90.79.10">
    <property type="entry name" value="Nucleoside Triphosphate Pyrophosphohydrolase"/>
    <property type="match status" value="1"/>
</dbReference>
<organism evidence="2 3">
    <name type="scientific">Candidatus Harrisonbacteria bacterium CG10_big_fil_rev_8_21_14_0_10_45_28</name>
    <dbReference type="NCBI Taxonomy" id="1974586"/>
    <lineage>
        <taxon>Bacteria</taxon>
        <taxon>Candidatus Harrisoniibacteriota</taxon>
    </lineage>
</organism>
<dbReference type="InterPro" id="IPR015797">
    <property type="entry name" value="NUDIX_hydrolase-like_dom_sf"/>
</dbReference>
<dbReference type="AlphaFoldDB" id="A0A2H0UN30"/>
<dbReference type="PROSITE" id="PS51462">
    <property type="entry name" value="NUDIX"/>
    <property type="match status" value="1"/>
</dbReference>